<dbReference type="Proteomes" id="UP000193045">
    <property type="component" value="Unassembled WGS sequence"/>
</dbReference>
<evidence type="ECO:0008006" key="4">
    <source>
        <dbReference type="Google" id="ProtNLM"/>
    </source>
</evidence>
<dbReference type="SUPFAM" id="SSF52540">
    <property type="entry name" value="P-loop containing nucleoside triphosphate hydrolases"/>
    <property type="match status" value="1"/>
</dbReference>
<name>A0A1X3JBN9_ECOLX</name>
<dbReference type="RefSeq" id="WP_033877780.1">
    <property type="nucleotide sequence ID" value="NZ_ADJB01000074.1"/>
</dbReference>
<evidence type="ECO:0000256" key="1">
    <source>
        <dbReference type="SAM" id="Coils"/>
    </source>
</evidence>
<dbReference type="InterPro" id="IPR027417">
    <property type="entry name" value="P-loop_NTPase"/>
</dbReference>
<dbReference type="Gene3D" id="3.40.50.300">
    <property type="entry name" value="P-loop containing nucleotide triphosphate hydrolases"/>
    <property type="match status" value="1"/>
</dbReference>
<sequence length="546" mass="63646">MNRLVIVGHPSSNYQIVEELLHQRGMNSLCPSKRENLSPQDITQTLRKAYQSPDIYTVTDSADFEPLHVSTVWNGIALDLMLSNLNQKLCGWSDPNAIHTLEYWKSVDENITFILIYDHPKSILTNYFSDQNISSNYTSEHLIKNWLAYNTALLHFFLNNRGRCLLVSSEQVKRNAEDCIQQLQHKLKLKFGLSFSNTINHSLEQSVNDFKTAEASITLEKEHQEIMSLSGIDIGTGDIIFKQSETEEYLIFNVLNDYPDCKELYFELQSNANTPLRVLEKENYKPSFIWETFIKQRQITLDIVNGLYQSSKKIILDNELHTSKQLNAYQAILKELSDSKEELIQYDLIIKNKTIQVQELECAIENFESLLKKEQNKNELQQQRLEKLSCEKELLLNQLHLVQQKLEQYFIDNQRLEKKQLPELYGAAERIKQDIGYRLGAVMVSRSKTFLGLISIPFALISEWRTWKKKYDSEYQVSLPSIFLYADKHEAERVKKHLSYQLGKLIINKNNFPLGLISLPFSIYRTIRQFKRTKNNSQVGVKYYGK</sequence>
<reference evidence="2 3" key="1">
    <citation type="submission" date="2010-04" db="EMBL/GenBank/DDBJ databases">
        <title>The Genome Sequence of Escherichia coli H386.</title>
        <authorList>
            <consortium name="The Broad Institute Genome Sequencing Platform"/>
            <consortium name="The Broad Institute Genome Sequencing Center for Infectious Disease"/>
            <person name="Feldgarden M."/>
            <person name="Gordon D.M."/>
            <person name="Johnson J.R."/>
            <person name="Johnston B.D."/>
            <person name="Young S."/>
            <person name="Zeng Q."/>
            <person name="Koehrsen M."/>
            <person name="Alvarado L."/>
            <person name="Berlin A.M."/>
            <person name="Borenstein D."/>
            <person name="Chapman S.B."/>
            <person name="Chen Z."/>
            <person name="Engels R."/>
            <person name="Freedman E."/>
            <person name="Gellesch M."/>
            <person name="Goldberg J."/>
            <person name="Griggs A."/>
            <person name="Gujja S."/>
            <person name="Heilman E.R."/>
            <person name="Heiman D.I."/>
            <person name="Hepburn T.A."/>
            <person name="Howarth C."/>
            <person name="Jen D."/>
            <person name="Larson L."/>
            <person name="Mehta T."/>
            <person name="Park D."/>
            <person name="Pearson M."/>
            <person name="Richards J."/>
            <person name="Roberts A."/>
            <person name="Saif S."/>
            <person name="Shea T.D."/>
            <person name="Shenoy N."/>
            <person name="Sisk P."/>
            <person name="Stolte C."/>
            <person name="Sykes S.N."/>
            <person name="Walk T."/>
            <person name="White J."/>
            <person name="Yandava C."/>
            <person name="Haas B."/>
            <person name="Henn M.R."/>
            <person name="Nusbaum C."/>
            <person name="Birren B."/>
        </authorList>
    </citation>
    <scope>NUCLEOTIDE SEQUENCE [LARGE SCALE GENOMIC DNA]</scope>
    <source>
        <strain evidence="2 3">H386</strain>
    </source>
</reference>
<dbReference type="AlphaFoldDB" id="A0A1X3JBN9"/>
<proteinExistence type="predicted"/>
<dbReference type="EMBL" id="ADJB01000074">
    <property type="protein sequence ID" value="OSL03897.1"/>
    <property type="molecule type" value="Genomic_DNA"/>
</dbReference>
<evidence type="ECO:0000313" key="3">
    <source>
        <dbReference type="Proteomes" id="UP000193045"/>
    </source>
</evidence>
<gene>
    <name evidence="2" type="ORF">ECVG_01804</name>
</gene>
<comment type="caution">
    <text evidence="2">The sequence shown here is derived from an EMBL/GenBank/DDBJ whole genome shotgun (WGS) entry which is preliminary data.</text>
</comment>
<organism evidence="2 3">
    <name type="scientific">Escherichia coli H386</name>
    <dbReference type="NCBI Taxonomy" id="656397"/>
    <lineage>
        <taxon>Bacteria</taxon>
        <taxon>Pseudomonadati</taxon>
        <taxon>Pseudomonadota</taxon>
        <taxon>Gammaproteobacteria</taxon>
        <taxon>Enterobacterales</taxon>
        <taxon>Enterobacteriaceae</taxon>
        <taxon>Escherichia</taxon>
    </lineage>
</organism>
<evidence type="ECO:0000313" key="2">
    <source>
        <dbReference type="EMBL" id="OSL03897.1"/>
    </source>
</evidence>
<keyword evidence="1" id="KW-0175">Coiled coil</keyword>
<accession>A0A1X3JBN9</accession>
<feature type="coiled-coil region" evidence="1">
    <location>
        <begin position="350"/>
        <end position="419"/>
    </location>
</feature>
<protein>
    <recommendedName>
        <fullName evidence="4">KfiB protein</fullName>
    </recommendedName>
</protein>